<evidence type="ECO:0000313" key="2">
    <source>
        <dbReference type="Proteomes" id="UP000006201"/>
    </source>
</evidence>
<sequence>MKITVLLSNHNAIIKKMVGIAGFEPATPSPPAKCATKLRYMPTTEANTTQFYIKINTVKIVCTKTKQGCYAL</sequence>
<dbReference type="AlphaFoldDB" id="A4CBI0"/>
<reference evidence="1 2" key="1">
    <citation type="submission" date="2006-02" db="EMBL/GenBank/DDBJ databases">
        <authorList>
            <person name="Moran M.A."/>
            <person name="Kjelleberg S."/>
            <person name="Egan S."/>
            <person name="Saunders N."/>
            <person name="Thomas T."/>
            <person name="Ferriera S."/>
            <person name="Johnson J."/>
            <person name="Kravitz S."/>
            <person name="Halpern A."/>
            <person name="Remington K."/>
            <person name="Beeson K."/>
            <person name="Tran B."/>
            <person name="Rogers Y.-H."/>
            <person name="Friedman R."/>
            <person name="Venter J.C."/>
        </authorList>
    </citation>
    <scope>NUCLEOTIDE SEQUENCE [LARGE SCALE GENOMIC DNA]</scope>
    <source>
        <strain evidence="1 2">D2</strain>
    </source>
</reference>
<evidence type="ECO:0000313" key="1">
    <source>
        <dbReference type="EMBL" id="EAR27717.1"/>
    </source>
</evidence>
<proteinExistence type="predicted"/>
<gene>
    <name evidence="1" type="ORF">PTD2_17885</name>
</gene>
<dbReference type="Proteomes" id="UP000006201">
    <property type="component" value="Unassembled WGS sequence"/>
</dbReference>
<accession>A4CBI0</accession>
<dbReference type="HOGENOM" id="CLU_2719344_0_0_6"/>
<name>A4CBI0_9GAMM</name>
<dbReference type="EMBL" id="AAOH01000005">
    <property type="protein sequence ID" value="EAR27717.1"/>
    <property type="molecule type" value="Genomic_DNA"/>
</dbReference>
<dbReference type="eggNOG" id="ENOG5033ACN">
    <property type="taxonomic scope" value="Bacteria"/>
</dbReference>
<dbReference type="STRING" id="87626.PTD2_17885"/>
<protein>
    <submittedName>
        <fullName evidence="1">Uncharacterized protein</fullName>
    </submittedName>
</protein>
<organism evidence="1 2">
    <name type="scientific">Pseudoalteromonas tunicata D2</name>
    <dbReference type="NCBI Taxonomy" id="87626"/>
    <lineage>
        <taxon>Bacteria</taxon>
        <taxon>Pseudomonadati</taxon>
        <taxon>Pseudomonadota</taxon>
        <taxon>Gammaproteobacteria</taxon>
        <taxon>Alteromonadales</taxon>
        <taxon>Pseudoalteromonadaceae</taxon>
        <taxon>Pseudoalteromonas</taxon>
    </lineage>
</organism>
<comment type="caution">
    <text evidence="1">The sequence shown here is derived from an EMBL/GenBank/DDBJ whole genome shotgun (WGS) entry which is preliminary data.</text>
</comment>
<keyword evidence="2" id="KW-1185">Reference proteome</keyword>